<keyword evidence="2" id="KW-1185">Reference proteome</keyword>
<evidence type="ECO:0008006" key="3">
    <source>
        <dbReference type="Google" id="ProtNLM"/>
    </source>
</evidence>
<dbReference type="EMBL" id="CP154622">
    <property type="protein sequence ID" value="XAM41192.1"/>
    <property type="molecule type" value="Genomic_DNA"/>
</dbReference>
<dbReference type="RefSeq" id="WP_206924886.1">
    <property type="nucleotide sequence ID" value="NZ_CP154622.1"/>
</dbReference>
<accession>A0ABZ3FBL2</accession>
<sequence length="143" mass="16118">MKGEVIDNKKVSKKNGCFNLDNLNSKDAVDVLKMVVESKRDYEKTKEEETTKRLAIEKSTEIHLAKIKSNKETVENISKAIFNERKNVIDKSFDVLERALDEDKDSVAIAAMNGISDIVKESPLKDFDSISNALQNDNTDLIL</sequence>
<evidence type="ECO:0000313" key="1">
    <source>
        <dbReference type="EMBL" id="XAM41192.1"/>
    </source>
</evidence>
<dbReference type="Proteomes" id="UP001477947">
    <property type="component" value="Chromosome"/>
</dbReference>
<proteinExistence type="predicted"/>
<gene>
    <name evidence="1" type="ORF">TPELB_15030</name>
</gene>
<organism evidence="1 2">
    <name type="scientific">Terrisporobacter petrolearius</name>
    <dbReference type="NCBI Taxonomy" id="1460447"/>
    <lineage>
        <taxon>Bacteria</taxon>
        <taxon>Bacillati</taxon>
        <taxon>Bacillota</taxon>
        <taxon>Clostridia</taxon>
        <taxon>Peptostreptococcales</taxon>
        <taxon>Peptostreptococcaceae</taxon>
        <taxon>Terrisporobacter</taxon>
    </lineage>
</organism>
<reference evidence="1 2" key="1">
    <citation type="submission" date="2024-04" db="EMBL/GenBank/DDBJ databases">
        <title>Isolation and characterization of novel acetogenic strains of the genera Terrisporobacter and Acetoanaerobium.</title>
        <authorList>
            <person name="Boeer T."/>
            <person name="Schueler M.A."/>
            <person name="Lueschen A."/>
            <person name="Eysell L."/>
            <person name="Droege J."/>
            <person name="Heinemann M."/>
            <person name="Engelhardt L."/>
            <person name="Basen M."/>
            <person name="Daniel R."/>
        </authorList>
    </citation>
    <scope>NUCLEOTIDE SEQUENCE [LARGE SCALE GENOMIC DNA]</scope>
    <source>
        <strain evidence="1 2">ELB</strain>
    </source>
</reference>
<name>A0ABZ3FBL2_9FIRM</name>
<evidence type="ECO:0000313" key="2">
    <source>
        <dbReference type="Proteomes" id="UP001477947"/>
    </source>
</evidence>
<protein>
    <recommendedName>
        <fullName evidence="3">HEAT repeat-containing protein</fullName>
    </recommendedName>
</protein>